<name>A0A9W9V7P9_9EURO</name>
<dbReference type="OrthoDB" id="10567802at2759"/>
<keyword evidence="4" id="KW-1185">Reference proteome</keyword>
<evidence type="ECO:0000313" key="4">
    <source>
        <dbReference type="Proteomes" id="UP001147752"/>
    </source>
</evidence>
<organism evidence="3 4">
    <name type="scientific">Penicillium concentricum</name>
    <dbReference type="NCBI Taxonomy" id="293559"/>
    <lineage>
        <taxon>Eukaryota</taxon>
        <taxon>Fungi</taxon>
        <taxon>Dikarya</taxon>
        <taxon>Ascomycota</taxon>
        <taxon>Pezizomycotina</taxon>
        <taxon>Eurotiomycetes</taxon>
        <taxon>Eurotiomycetidae</taxon>
        <taxon>Eurotiales</taxon>
        <taxon>Aspergillaceae</taxon>
        <taxon>Penicillium</taxon>
    </lineage>
</organism>
<sequence length="81" mass="8604">MKFSMAILAISATLAIAAPTLNSRITSEGHDQMGAVKRGVPARPESANEKRGLLLSLEPGTIGDLSNVKRDEMAQLEIANE</sequence>
<comment type="caution">
    <text evidence="3">The sequence shown here is derived from an EMBL/GenBank/DDBJ whole genome shotgun (WGS) entry which is preliminary data.</text>
</comment>
<feature type="region of interest" description="Disordered" evidence="1">
    <location>
        <begin position="28"/>
        <end position="48"/>
    </location>
</feature>
<dbReference type="AlphaFoldDB" id="A0A9W9V7P9"/>
<dbReference type="EMBL" id="JAPZBT010000002">
    <property type="protein sequence ID" value="KAJ5371847.1"/>
    <property type="molecule type" value="Genomic_DNA"/>
</dbReference>
<reference evidence="3" key="2">
    <citation type="journal article" date="2023" name="IMA Fungus">
        <title>Comparative genomic study of the Penicillium genus elucidates a diverse pangenome and 15 lateral gene transfer events.</title>
        <authorList>
            <person name="Petersen C."/>
            <person name="Sorensen T."/>
            <person name="Nielsen M.R."/>
            <person name="Sondergaard T.E."/>
            <person name="Sorensen J.L."/>
            <person name="Fitzpatrick D.A."/>
            <person name="Frisvad J.C."/>
            <person name="Nielsen K.L."/>
        </authorList>
    </citation>
    <scope>NUCLEOTIDE SEQUENCE</scope>
    <source>
        <strain evidence="3">IBT 3081</strain>
    </source>
</reference>
<protein>
    <submittedName>
        <fullName evidence="3">Uncharacterized protein</fullName>
    </submittedName>
</protein>
<accession>A0A9W9V7P9</accession>
<dbReference type="RefSeq" id="XP_056577833.1">
    <property type="nucleotide sequence ID" value="XM_056721583.1"/>
</dbReference>
<gene>
    <name evidence="3" type="ORF">N7517_003853</name>
</gene>
<feature type="chain" id="PRO_5040867912" evidence="2">
    <location>
        <begin position="18"/>
        <end position="81"/>
    </location>
</feature>
<evidence type="ECO:0000313" key="3">
    <source>
        <dbReference type="EMBL" id="KAJ5371847.1"/>
    </source>
</evidence>
<proteinExistence type="predicted"/>
<feature type="signal peptide" evidence="2">
    <location>
        <begin position="1"/>
        <end position="17"/>
    </location>
</feature>
<reference evidence="3" key="1">
    <citation type="submission" date="2022-12" db="EMBL/GenBank/DDBJ databases">
        <authorList>
            <person name="Petersen C."/>
        </authorList>
    </citation>
    <scope>NUCLEOTIDE SEQUENCE</scope>
    <source>
        <strain evidence="3">IBT 3081</strain>
    </source>
</reference>
<evidence type="ECO:0000256" key="1">
    <source>
        <dbReference type="SAM" id="MobiDB-lite"/>
    </source>
</evidence>
<evidence type="ECO:0000256" key="2">
    <source>
        <dbReference type="SAM" id="SignalP"/>
    </source>
</evidence>
<dbReference type="GeneID" id="81460766"/>
<dbReference type="Proteomes" id="UP001147752">
    <property type="component" value="Unassembled WGS sequence"/>
</dbReference>
<keyword evidence="2" id="KW-0732">Signal</keyword>